<dbReference type="GO" id="GO:0012505">
    <property type="term" value="C:endomembrane system"/>
    <property type="evidence" value="ECO:0007669"/>
    <property type="project" value="UniProtKB-SubCell"/>
</dbReference>
<keyword evidence="9" id="KW-1185">Reference proteome</keyword>
<evidence type="ECO:0000256" key="2">
    <source>
        <dbReference type="ARBA" id="ARBA00022741"/>
    </source>
</evidence>
<dbReference type="NCBIfam" id="TIGR00231">
    <property type="entry name" value="small_GTP"/>
    <property type="match status" value="1"/>
</dbReference>
<keyword evidence="4" id="KW-0472">Membrane</keyword>
<evidence type="ECO:0000256" key="5">
    <source>
        <dbReference type="ARBA" id="ARBA00023288"/>
    </source>
</evidence>
<dbReference type="Gene3D" id="3.40.50.300">
    <property type="entry name" value="P-loop containing nucleotide triphosphate hydrolases"/>
    <property type="match status" value="1"/>
</dbReference>
<evidence type="ECO:0000256" key="7">
    <source>
        <dbReference type="ARBA" id="ARBA00037868"/>
    </source>
</evidence>
<proteinExistence type="inferred from homology"/>
<keyword evidence="2" id="KW-0547">Nucleotide-binding</keyword>
<evidence type="ECO:0000256" key="4">
    <source>
        <dbReference type="ARBA" id="ARBA00023136"/>
    </source>
</evidence>
<organism evidence="8 9">
    <name type="scientific">Pleurodeles waltl</name>
    <name type="common">Iberian ribbed newt</name>
    <dbReference type="NCBI Taxonomy" id="8319"/>
    <lineage>
        <taxon>Eukaryota</taxon>
        <taxon>Metazoa</taxon>
        <taxon>Chordata</taxon>
        <taxon>Craniata</taxon>
        <taxon>Vertebrata</taxon>
        <taxon>Euteleostomi</taxon>
        <taxon>Amphibia</taxon>
        <taxon>Batrachia</taxon>
        <taxon>Caudata</taxon>
        <taxon>Salamandroidea</taxon>
        <taxon>Salamandridae</taxon>
        <taxon>Pleurodelinae</taxon>
        <taxon>Pleurodeles</taxon>
    </lineage>
</organism>
<gene>
    <name evidence="8" type="ORF">NDU88_003093</name>
</gene>
<name>A0AAV7NFF4_PLEWA</name>
<dbReference type="InterPro" id="IPR001806">
    <property type="entry name" value="Small_GTPase"/>
</dbReference>
<accession>A0AAV7NFF4</accession>
<dbReference type="SMART" id="SM00173">
    <property type="entry name" value="RAS"/>
    <property type="match status" value="1"/>
</dbReference>
<comment type="similarity">
    <text evidence="1">Belongs to the small GTPase superfamily. Rab family.</text>
</comment>
<keyword evidence="6" id="KW-0636">Prenylation</keyword>
<dbReference type="GO" id="GO:0032482">
    <property type="term" value="P:Rab protein signal transduction"/>
    <property type="evidence" value="ECO:0007669"/>
    <property type="project" value="InterPro"/>
</dbReference>
<dbReference type="SMART" id="SM00174">
    <property type="entry name" value="RHO"/>
    <property type="match status" value="1"/>
</dbReference>
<evidence type="ECO:0000313" key="8">
    <source>
        <dbReference type="EMBL" id="KAJ1114863.1"/>
    </source>
</evidence>
<dbReference type="CDD" id="cd04115">
    <property type="entry name" value="Rab33B_Rab33A"/>
    <property type="match status" value="1"/>
</dbReference>
<dbReference type="SMART" id="SM00176">
    <property type="entry name" value="RAN"/>
    <property type="match status" value="1"/>
</dbReference>
<dbReference type="SUPFAM" id="SSF52540">
    <property type="entry name" value="P-loop containing nucleoside triphosphate hydrolases"/>
    <property type="match status" value="1"/>
</dbReference>
<dbReference type="AlphaFoldDB" id="A0AAV7NFF4"/>
<evidence type="ECO:0000256" key="1">
    <source>
        <dbReference type="ARBA" id="ARBA00006270"/>
    </source>
</evidence>
<dbReference type="InterPro" id="IPR041822">
    <property type="entry name" value="Rab33A/B"/>
</dbReference>
<keyword evidence="3" id="KW-0342">GTP-binding</keyword>
<dbReference type="SMART" id="SM00175">
    <property type="entry name" value="RAB"/>
    <property type="match status" value="1"/>
</dbReference>
<dbReference type="PANTHER" id="PTHR47978">
    <property type="match status" value="1"/>
</dbReference>
<dbReference type="FunFam" id="3.40.50.300:FF:002685">
    <property type="entry name" value="RAB33A, member RAS oncogene family"/>
    <property type="match status" value="1"/>
</dbReference>
<dbReference type="GO" id="GO:0003924">
    <property type="term" value="F:GTPase activity"/>
    <property type="evidence" value="ECO:0007669"/>
    <property type="project" value="InterPro"/>
</dbReference>
<dbReference type="PRINTS" id="PR00449">
    <property type="entry name" value="RASTRNSFRMNG"/>
</dbReference>
<dbReference type="InterPro" id="IPR005225">
    <property type="entry name" value="Small_GTP-bd"/>
</dbReference>
<dbReference type="InterPro" id="IPR027417">
    <property type="entry name" value="P-loop_NTPase"/>
</dbReference>
<dbReference type="PROSITE" id="PS51421">
    <property type="entry name" value="RAS"/>
    <property type="match status" value="1"/>
</dbReference>
<evidence type="ECO:0000313" key="9">
    <source>
        <dbReference type="Proteomes" id="UP001066276"/>
    </source>
</evidence>
<dbReference type="GO" id="GO:0005525">
    <property type="term" value="F:GTP binding"/>
    <property type="evidence" value="ECO:0007669"/>
    <property type="project" value="UniProtKB-KW"/>
</dbReference>
<protein>
    <recommendedName>
        <fullName evidence="10">Ras-related protein Rab-33B</fullName>
    </recommendedName>
</protein>
<dbReference type="PROSITE" id="PS51419">
    <property type="entry name" value="RAB"/>
    <property type="match status" value="1"/>
</dbReference>
<reference evidence="8" key="1">
    <citation type="journal article" date="2022" name="bioRxiv">
        <title>Sequencing and chromosome-scale assembly of the giantPleurodeles waltlgenome.</title>
        <authorList>
            <person name="Brown T."/>
            <person name="Elewa A."/>
            <person name="Iarovenko S."/>
            <person name="Subramanian E."/>
            <person name="Araus A.J."/>
            <person name="Petzold A."/>
            <person name="Susuki M."/>
            <person name="Suzuki K.-i.T."/>
            <person name="Hayashi T."/>
            <person name="Toyoda A."/>
            <person name="Oliveira C."/>
            <person name="Osipova E."/>
            <person name="Leigh N.D."/>
            <person name="Simon A."/>
            <person name="Yun M.H."/>
        </authorList>
    </citation>
    <scope>NUCLEOTIDE SEQUENCE</scope>
    <source>
        <strain evidence="8">20211129_DDA</strain>
        <tissue evidence="8">Liver</tissue>
    </source>
</reference>
<dbReference type="EMBL" id="JANPWB010000012">
    <property type="protein sequence ID" value="KAJ1114863.1"/>
    <property type="molecule type" value="Genomic_DNA"/>
</dbReference>
<comment type="caution">
    <text evidence="8">The sequence shown here is derived from an EMBL/GenBank/DDBJ whole genome shotgun (WGS) entry which is preliminary data.</text>
</comment>
<sequence>MDQPRLRVHNAARGPVLPNCHTPPQRIFKIIVIGDSCVGKTCMSYRFCGGRFLETTEATIGVDFRERTLDIDGERIKIQLWDTAGQERFQKGMVEHYYRNVHAVVFVYDVTKFSTFENLPRWFEECSQHRVSQTVPRVLVGNKCDLKEEAEVPLAAAQRLADSYSLPLFVTSAKDPCETEHIESIFMTLAYRLKSHKPLRLQQLPLENRVVVVSEDDDVQSVCLC</sequence>
<evidence type="ECO:0008006" key="10">
    <source>
        <dbReference type="Google" id="ProtNLM"/>
    </source>
</evidence>
<evidence type="ECO:0000256" key="6">
    <source>
        <dbReference type="ARBA" id="ARBA00023289"/>
    </source>
</evidence>
<evidence type="ECO:0000256" key="3">
    <source>
        <dbReference type="ARBA" id="ARBA00023134"/>
    </source>
</evidence>
<dbReference type="Pfam" id="PF00071">
    <property type="entry name" value="Ras"/>
    <property type="match status" value="1"/>
</dbReference>
<keyword evidence="5" id="KW-0449">Lipoprotein</keyword>
<dbReference type="Proteomes" id="UP001066276">
    <property type="component" value="Chromosome 8"/>
</dbReference>
<comment type="subcellular location">
    <subcellularLocation>
        <location evidence="7">Endomembrane system</location>
        <topology evidence="7">Lipid-anchor</topology>
    </subcellularLocation>
</comment>